<sequence length="33" mass="3233">MSPVCGAGGREEKRGRGGGSARVGGAVRSEVAM</sequence>
<dbReference type="HOGENOM" id="CLU_3384709_0_0_1"/>
<gene>
    <name evidence="2" type="ORF">CGLO_13764</name>
</gene>
<dbReference type="Proteomes" id="UP000015530">
    <property type="component" value="Unassembled WGS sequence"/>
</dbReference>
<dbReference type="EMBL" id="AMYD01003097">
    <property type="protein sequence ID" value="EQB47128.1"/>
    <property type="molecule type" value="Genomic_DNA"/>
</dbReference>
<name>T0K306_COLGC</name>
<evidence type="ECO:0000313" key="2">
    <source>
        <dbReference type="EMBL" id="EQB47128.1"/>
    </source>
</evidence>
<feature type="compositionally biased region" description="Low complexity" evidence="1">
    <location>
        <begin position="23"/>
        <end position="33"/>
    </location>
</feature>
<protein>
    <submittedName>
        <fullName evidence="2">Uncharacterized protein</fullName>
    </submittedName>
</protein>
<reference evidence="3" key="1">
    <citation type="journal article" date="2013" name="Mol. Plant Microbe Interact.">
        <title>Global aspects of pacC regulation of pathogenicity genes in Colletotrichum gloeosporioides as revealed by transcriptome analysis.</title>
        <authorList>
            <person name="Alkan N."/>
            <person name="Meng X."/>
            <person name="Friedlander G."/>
            <person name="Reuveni E."/>
            <person name="Sukno S."/>
            <person name="Sherman A."/>
            <person name="Thon M."/>
            <person name="Fluhr R."/>
            <person name="Prusky D."/>
        </authorList>
    </citation>
    <scope>NUCLEOTIDE SEQUENCE [LARGE SCALE GENOMIC DNA]</scope>
    <source>
        <strain evidence="3">Cg-14</strain>
    </source>
</reference>
<dbReference type="AlphaFoldDB" id="T0K306"/>
<feature type="region of interest" description="Disordered" evidence="1">
    <location>
        <begin position="1"/>
        <end position="33"/>
    </location>
</feature>
<comment type="caution">
    <text evidence="2">The sequence shown here is derived from an EMBL/GenBank/DDBJ whole genome shotgun (WGS) entry which is preliminary data.</text>
</comment>
<proteinExistence type="predicted"/>
<evidence type="ECO:0000313" key="3">
    <source>
        <dbReference type="Proteomes" id="UP000015530"/>
    </source>
</evidence>
<organism evidence="2 3">
    <name type="scientific">Colletotrichum gloeosporioides (strain Cg-14)</name>
    <name type="common">Anthracnose fungus</name>
    <name type="synonym">Glomerella cingulata</name>
    <dbReference type="NCBI Taxonomy" id="1237896"/>
    <lineage>
        <taxon>Eukaryota</taxon>
        <taxon>Fungi</taxon>
        <taxon>Dikarya</taxon>
        <taxon>Ascomycota</taxon>
        <taxon>Pezizomycotina</taxon>
        <taxon>Sordariomycetes</taxon>
        <taxon>Hypocreomycetidae</taxon>
        <taxon>Glomerellales</taxon>
        <taxon>Glomerellaceae</taxon>
        <taxon>Colletotrichum</taxon>
        <taxon>Colletotrichum gloeosporioides species complex</taxon>
    </lineage>
</organism>
<accession>T0K306</accession>
<evidence type="ECO:0000256" key="1">
    <source>
        <dbReference type="SAM" id="MobiDB-lite"/>
    </source>
</evidence>